<dbReference type="EMBL" id="JAFMYV010000008">
    <property type="protein sequence ID" value="MBO0938230.1"/>
    <property type="molecule type" value="Genomic_DNA"/>
</dbReference>
<proteinExistence type="predicted"/>
<dbReference type="Proteomes" id="UP000664034">
    <property type="component" value="Unassembled WGS sequence"/>
</dbReference>
<sequence length="121" mass="12724">MKKSWTPKIVTENGTAKYTAGATSNPTPGYSKFILNLSSPPNVTWTTIDASGTSYTFTGTYALSSDNKTITLSGLTPQPTGSNGTVSFTIDSVSDTELKITRTTADPKTGGSTNSYTLKNP</sequence>
<gene>
    <name evidence="1" type="ORF">J2I47_16885</name>
</gene>
<protein>
    <submittedName>
        <fullName evidence="1">Uncharacterized protein</fullName>
    </submittedName>
</protein>
<accession>A0A939K742</accession>
<keyword evidence="2" id="KW-1185">Reference proteome</keyword>
<comment type="caution">
    <text evidence="1">The sequence shown here is derived from an EMBL/GenBank/DDBJ whole genome shotgun (WGS) entry which is preliminary data.</text>
</comment>
<evidence type="ECO:0000313" key="1">
    <source>
        <dbReference type="EMBL" id="MBO0938230.1"/>
    </source>
</evidence>
<organism evidence="1 2">
    <name type="scientific">Fibrella rubiginis</name>
    <dbReference type="NCBI Taxonomy" id="2817060"/>
    <lineage>
        <taxon>Bacteria</taxon>
        <taxon>Pseudomonadati</taxon>
        <taxon>Bacteroidota</taxon>
        <taxon>Cytophagia</taxon>
        <taxon>Cytophagales</taxon>
        <taxon>Spirosomataceae</taxon>
        <taxon>Fibrella</taxon>
    </lineage>
</organism>
<reference evidence="1" key="1">
    <citation type="submission" date="2021-03" db="EMBL/GenBank/DDBJ databases">
        <title>Fibrella sp. HMF5335 genome sequencing and assembly.</title>
        <authorList>
            <person name="Kang H."/>
            <person name="Kim H."/>
            <person name="Bae S."/>
            <person name="Joh K."/>
        </authorList>
    </citation>
    <scope>NUCLEOTIDE SEQUENCE</scope>
    <source>
        <strain evidence="1">HMF5335</strain>
    </source>
</reference>
<name>A0A939K742_9BACT</name>
<dbReference type="AlphaFoldDB" id="A0A939K742"/>
<evidence type="ECO:0000313" key="2">
    <source>
        <dbReference type="Proteomes" id="UP000664034"/>
    </source>
</evidence>